<feature type="transmembrane region" description="Helical" evidence="1">
    <location>
        <begin position="214"/>
        <end position="232"/>
    </location>
</feature>
<keyword evidence="4" id="KW-1185">Reference proteome</keyword>
<keyword evidence="1" id="KW-0812">Transmembrane</keyword>
<evidence type="ECO:0000313" key="3">
    <source>
        <dbReference type="EMBL" id="UMM16777.1"/>
    </source>
</evidence>
<dbReference type="Proteomes" id="UP000829354">
    <property type="component" value="Chromosome II"/>
</dbReference>
<keyword evidence="2" id="KW-0732">Signal</keyword>
<feature type="signal peptide" evidence="2">
    <location>
        <begin position="1"/>
        <end position="21"/>
    </location>
</feature>
<evidence type="ECO:0000313" key="4">
    <source>
        <dbReference type="Proteomes" id="UP000829354"/>
    </source>
</evidence>
<organism evidence="3 4">
    <name type="scientific">Caenorhabditis briggsae</name>
    <dbReference type="NCBI Taxonomy" id="6238"/>
    <lineage>
        <taxon>Eukaryota</taxon>
        <taxon>Metazoa</taxon>
        <taxon>Ecdysozoa</taxon>
        <taxon>Nematoda</taxon>
        <taxon>Chromadorea</taxon>
        <taxon>Rhabditida</taxon>
        <taxon>Rhabditina</taxon>
        <taxon>Rhabditomorpha</taxon>
        <taxon>Rhabditoidea</taxon>
        <taxon>Rhabditidae</taxon>
        <taxon>Peloderinae</taxon>
        <taxon>Caenorhabditis</taxon>
    </lineage>
</organism>
<feature type="chain" id="PRO_5042230757" evidence="2">
    <location>
        <begin position="22"/>
        <end position="239"/>
    </location>
</feature>
<dbReference type="AlphaFoldDB" id="A0AAE9EAX1"/>
<accession>A0AAE9EAX1</accession>
<evidence type="ECO:0000256" key="1">
    <source>
        <dbReference type="SAM" id="Phobius"/>
    </source>
</evidence>
<dbReference type="EMBL" id="CP092621">
    <property type="protein sequence ID" value="UMM16777.1"/>
    <property type="molecule type" value="Genomic_DNA"/>
</dbReference>
<evidence type="ECO:0000256" key="2">
    <source>
        <dbReference type="SAM" id="SignalP"/>
    </source>
</evidence>
<proteinExistence type="predicted"/>
<keyword evidence="1" id="KW-1133">Transmembrane helix</keyword>
<sequence>MKSVLIFIFLVLFISRNGVRSDVQCGENRFCPVGFRPYASVQNQNEWQLRRNAAQRITSFNKHNIVGVLSSNLESLKLEGYQDELCLDDTIGFLLDTNVSNYRISCIWTGVSQFGQCRAVPEIYMNRPFSFIDENEWMGKLMYVRSALGCNTFDRVYEMTRQTLKNDEISNSTTTKTTRKVMVRRNYSNPRRSPSYILESTELFICNERCVQGGIGYLATLIIILSLAISFFKNCVELE</sequence>
<name>A0AAE9EAX1_CAEBR</name>
<reference evidence="3 4" key="1">
    <citation type="submission" date="2022-04" db="EMBL/GenBank/DDBJ databases">
        <title>Chromosome-level reference genomes for two strains of Caenorhabditis briggsae: an improved platform for comparative genomics.</title>
        <authorList>
            <person name="Stevens L."/>
            <person name="Andersen E."/>
        </authorList>
    </citation>
    <scope>NUCLEOTIDE SEQUENCE [LARGE SCALE GENOMIC DNA]</scope>
    <source>
        <strain evidence="3">VX34</strain>
        <tissue evidence="3">Whole-organism</tissue>
    </source>
</reference>
<protein>
    <submittedName>
        <fullName evidence="3">Uncharacterized protein</fullName>
    </submittedName>
</protein>
<keyword evidence="1" id="KW-0472">Membrane</keyword>
<gene>
    <name evidence="3" type="ORF">L5515_013642</name>
</gene>